<name>A0A4R5CV26_9ACTN</name>
<sequence length="73" mass="7809">MAYRVTAGYVTVETQVRENGARAYIDIRRGAELPGDVPAAQVATLLRQGDIEEVKPARKAAAKKAAAKPADEN</sequence>
<dbReference type="RefSeq" id="WP_131898289.1">
    <property type="nucleotide sequence ID" value="NZ_SMKZ01000034.1"/>
</dbReference>
<protein>
    <submittedName>
        <fullName evidence="1">Uncharacterized protein</fullName>
    </submittedName>
</protein>
<dbReference type="Proteomes" id="UP000294739">
    <property type="component" value="Unassembled WGS sequence"/>
</dbReference>
<dbReference type="AlphaFoldDB" id="A0A4R5CV26"/>
<accession>A0A4R5CV26</accession>
<comment type="caution">
    <text evidence="1">The sequence shown here is derived from an EMBL/GenBank/DDBJ whole genome shotgun (WGS) entry which is preliminary data.</text>
</comment>
<evidence type="ECO:0000313" key="2">
    <source>
        <dbReference type="Proteomes" id="UP000294739"/>
    </source>
</evidence>
<proteinExistence type="predicted"/>
<dbReference type="OrthoDB" id="9992942at2"/>
<evidence type="ECO:0000313" key="1">
    <source>
        <dbReference type="EMBL" id="TDE02841.1"/>
    </source>
</evidence>
<reference evidence="1 2" key="1">
    <citation type="submission" date="2019-03" db="EMBL/GenBank/DDBJ databases">
        <title>Draft genome sequences of novel Actinobacteria.</title>
        <authorList>
            <person name="Sahin N."/>
            <person name="Ay H."/>
            <person name="Saygin H."/>
        </authorList>
    </citation>
    <scope>NUCLEOTIDE SEQUENCE [LARGE SCALE GENOMIC DNA]</scope>
    <source>
        <strain evidence="1 2">5K138</strain>
    </source>
</reference>
<dbReference type="EMBL" id="SMKZ01000034">
    <property type="protein sequence ID" value="TDE02841.1"/>
    <property type="molecule type" value="Genomic_DNA"/>
</dbReference>
<dbReference type="InParanoid" id="A0A4R5CV26"/>
<organism evidence="1 2">
    <name type="scientific">Jiangella asiatica</name>
    <dbReference type="NCBI Taxonomy" id="2530372"/>
    <lineage>
        <taxon>Bacteria</taxon>
        <taxon>Bacillati</taxon>
        <taxon>Actinomycetota</taxon>
        <taxon>Actinomycetes</taxon>
        <taxon>Jiangellales</taxon>
        <taxon>Jiangellaceae</taxon>
        <taxon>Jiangella</taxon>
    </lineage>
</organism>
<keyword evidence="2" id="KW-1185">Reference proteome</keyword>
<gene>
    <name evidence="1" type="ORF">E1269_21355</name>
</gene>